<dbReference type="SUPFAM" id="SSF53474">
    <property type="entry name" value="alpha/beta-Hydrolases"/>
    <property type="match status" value="1"/>
</dbReference>
<keyword evidence="2" id="KW-0472">Membrane</keyword>
<dbReference type="GO" id="GO:0005783">
    <property type="term" value="C:endoplasmic reticulum"/>
    <property type="evidence" value="ECO:0007669"/>
    <property type="project" value="EnsemblPlants"/>
</dbReference>
<dbReference type="STRING" id="3821.A0A151TVZ1"/>
<name>A0A151TVZ1_CAJCA</name>
<dbReference type="GO" id="GO:0009926">
    <property type="term" value="P:auxin polar transport"/>
    <property type="evidence" value="ECO:0007669"/>
    <property type="project" value="EnsemblPlants"/>
</dbReference>
<evidence type="ECO:0000259" key="3">
    <source>
        <dbReference type="Pfam" id="PF00561"/>
    </source>
</evidence>
<feature type="transmembrane region" description="Helical" evidence="2">
    <location>
        <begin position="33"/>
        <end position="52"/>
    </location>
</feature>
<dbReference type="GO" id="GO:0009612">
    <property type="term" value="P:response to mechanical stimulus"/>
    <property type="evidence" value="ECO:0007669"/>
    <property type="project" value="EnsemblPlants"/>
</dbReference>
<evidence type="ECO:0000313" key="5">
    <source>
        <dbReference type="Proteomes" id="UP000075243"/>
    </source>
</evidence>
<keyword evidence="2" id="KW-0812">Transmembrane</keyword>
<dbReference type="InterPro" id="IPR000073">
    <property type="entry name" value="AB_hydrolase_1"/>
</dbReference>
<sequence>MAIITEEPELTTNSQIPPTKPKPSPPNNNNNGFSFWFYFTLAVSLITLFFVFTSSPSPHDPKTWFLTLPTPLRHHHSKGRTIKVQTHPNETPLEVFTVEDGPTSSETILIVHGQGLSSFSYRHLAKSIASKGLHVLSVDLPGNGFSDKSVEASVEGVNGVLGRFWYVYSEIQEKGIFWAFDQIVETGEIPYEEIQARMSKRKVRKPLDLGPQEMGKVLGEVIDSMGLAPVHLVLHDSALGFCANWVSERAELVRSVTLIDAAAEGAFPVWVVEVPVVREVVLGVSFVYAKVVGLCCSGRVGGEDLDALRVLLKGRDGGRAVVNAAKRVNSSFDLAEWGEGLSGVPMQVLWSAGWSPEWSREGDRVAKALPRATFVTHSGCRWAQVRSRFVILLFICFVAVMKRLFDWIEMDKWDGIQTVLVYVSNVTVTLRRRLVHKEFLVSQEFEVDNVSFPRMCFYIGFPPICSHEELGIKLFQC</sequence>
<keyword evidence="5" id="KW-1185">Reference proteome</keyword>
<evidence type="ECO:0000256" key="1">
    <source>
        <dbReference type="SAM" id="MobiDB-lite"/>
    </source>
</evidence>
<feature type="region of interest" description="Disordered" evidence="1">
    <location>
        <begin position="1"/>
        <end position="26"/>
    </location>
</feature>
<evidence type="ECO:0000256" key="2">
    <source>
        <dbReference type="SAM" id="Phobius"/>
    </source>
</evidence>
<protein>
    <submittedName>
        <fullName evidence="4">Protein AUXIN RESPONSE 4</fullName>
    </submittedName>
</protein>
<accession>A0A151TVZ1</accession>
<reference evidence="4 5" key="1">
    <citation type="journal article" date="2012" name="Nat. Biotechnol.">
        <title>Draft genome sequence of pigeonpea (Cajanus cajan), an orphan legume crop of resource-poor farmers.</title>
        <authorList>
            <person name="Varshney R.K."/>
            <person name="Chen W."/>
            <person name="Li Y."/>
            <person name="Bharti A.K."/>
            <person name="Saxena R.K."/>
            <person name="Schlueter J.A."/>
            <person name="Donoghue M.T."/>
            <person name="Azam S."/>
            <person name="Fan G."/>
            <person name="Whaley A.M."/>
            <person name="Farmer A.D."/>
            <person name="Sheridan J."/>
            <person name="Iwata A."/>
            <person name="Tuteja R."/>
            <person name="Penmetsa R.V."/>
            <person name="Wu W."/>
            <person name="Upadhyaya H.D."/>
            <person name="Yang S.P."/>
            <person name="Shah T."/>
            <person name="Saxena K.B."/>
            <person name="Michael T."/>
            <person name="McCombie W.R."/>
            <person name="Yang B."/>
            <person name="Zhang G."/>
            <person name="Yang H."/>
            <person name="Wang J."/>
            <person name="Spillane C."/>
            <person name="Cook D.R."/>
            <person name="May G.D."/>
            <person name="Xu X."/>
            <person name="Jackson S.A."/>
        </authorList>
    </citation>
    <scope>NUCLEOTIDE SEQUENCE [LARGE SCALE GENOMIC DNA]</scope>
    <source>
        <strain evidence="5">cv. Asha</strain>
    </source>
</reference>
<keyword evidence="2" id="KW-1133">Transmembrane helix</keyword>
<dbReference type="AlphaFoldDB" id="A0A151TVZ1"/>
<dbReference type="Gene3D" id="3.40.50.1820">
    <property type="entry name" value="alpha/beta hydrolase"/>
    <property type="match status" value="1"/>
</dbReference>
<dbReference type="Proteomes" id="UP000075243">
    <property type="component" value="Chromosome 3"/>
</dbReference>
<proteinExistence type="predicted"/>
<dbReference type="InterPro" id="IPR029058">
    <property type="entry name" value="AB_hydrolase_fold"/>
</dbReference>
<dbReference type="EMBL" id="CM003605">
    <property type="protein sequence ID" value="KYP71227.1"/>
    <property type="molecule type" value="Genomic_DNA"/>
</dbReference>
<feature type="domain" description="AB hydrolase-1" evidence="3">
    <location>
        <begin position="107"/>
        <end position="261"/>
    </location>
</feature>
<dbReference type="OMA" id="ANWVLEN"/>
<dbReference type="GO" id="GO:0009733">
    <property type="term" value="P:response to auxin"/>
    <property type="evidence" value="ECO:0007669"/>
    <property type="project" value="EnsemblPlants"/>
</dbReference>
<evidence type="ECO:0000313" key="4">
    <source>
        <dbReference type="EMBL" id="KYP71227.1"/>
    </source>
</evidence>
<gene>
    <name evidence="4" type="ORF">KK1_010476</name>
</gene>
<dbReference type="Gramene" id="C.cajan_10186.t">
    <property type="protein sequence ID" value="C.cajan_10186.t.cds1"/>
    <property type="gene ID" value="C.cajan_10186"/>
</dbReference>
<organism evidence="4 5">
    <name type="scientific">Cajanus cajan</name>
    <name type="common">Pigeon pea</name>
    <name type="synonym">Cajanus indicus</name>
    <dbReference type="NCBI Taxonomy" id="3821"/>
    <lineage>
        <taxon>Eukaryota</taxon>
        <taxon>Viridiplantae</taxon>
        <taxon>Streptophyta</taxon>
        <taxon>Embryophyta</taxon>
        <taxon>Tracheophyta</taxon>
        <taxon>Spermatophyta</taxon>
        <taxon>Magnoliopsida</taxon>
        <taxon>eudicotyledons</taxon>
        <taxon>Gunneridae</taxon>
        <taxon>Pentapetalae</taxon>
        <taxon>rosids</taxon>
        <taxon>fabids</taxon>
        <taxon>Fabales</taxon>
        <taxon>Fabaceae</taxon>
        <taxon>Papilionoideae</taxon>
        <taxon>50 kb inversion clade</taxon>
        <taxon>NPAAA clade</taxon>
        <taxon>indigoferoid/millettioid clade</taxon>
        <taxon>Phaseoleae</taxon>
        <taxon>Cajanus</taxon>
    </lineage>
</organism>
<dbReference type="Pfam" id="PF00561">
    <property type="entry name" value="Abhydrolase_1"/>
    <property type="match status" value="1"/>
</dbReference>